<feature type="transmembrane region" description="Helical" evidence="13">
    <location>
        <begin position="32"/>
        <end position="55"/>
    </location>
</feature>
<keyword evidence="11" id="KW-0325">Glycoprotein</keyword>
<keyword evidence="9 13" id="KW-1133">Transmembrane helix</keyword>
<feature type="domain" description="ABC transmembrane type-1" evidence="15">
    <location>
        <begin position="640"/>
        <end position="927"/>
    </location>
</feature>
<dbReference type="InterPro" id="IPR027417">
    <property type="entry name" value="P-loop_NTPase"/>
</dbReference>
<evidence type="ECO:0000256" key="9">
    <source>
        <dbReference type="ARBA" id="ARBA00022989"/>
    </source>
</evidence>
<dbReference type="GO" id="GO:0016887">
    <property type="term" value="F:ATP hydrolysis activity"/>
    <property type="evidence" value="ECO:0007669"/>
    <property type="project" value="InterPro"/>
</dbReference>
<keyword evidence="7" id="KW-0547">Nucleotide-binding</keyword>
<evidence type="ECO:0000256" key="10">
    <source>
        <dbReference type="ARBA" id="ARBA00023136"/>
    </source>
</evidence>
<dbReference type="SUPFAM" id="SSF90123">
    <property type="entry name" value="ABC transporter transmembrane region"/>
    <property type="match status" value="2"/>
</dbReference>
<feature type="transmembrane region" description="Helical" evidence="13">
    <location>
        <begin position="267"/>
        <end position="288"/>
    </location>
</feature>
<keyword evidence="10 13" id="KW-0472">Membrane</keyword>
<evidence type="ECO:0000259" key="15">
    <source>
        <dbReference type="PROSITE" id="PS50929"/>
    </source>
</evidence>
<evidence type="ECO:0000256" key="12">
    <source>
        <dbReference type="SAM" id="MobiDB-lite"/>
    </source>
</evidence>
<keyword evidence="5 13" id="KW-0812">Transmembrane</keyword>
<dbReference type="Proteomes" id="UP001180020">
    <property type="component" value="Unassembled WGS sequence"/>
</dbReference>
<evidence type="ECO:0000256" key="13">
    <source>
        <dbReference type="SAM" id="Phobius"/>
    </source>
</evidence>
<dbReference type="FunFam" id="1.20.1560.10:FF:000126">
    <property type="entry name" value="Putative ABC transporter B family member 8"/>
    <property type="match status" value="1"/>
</dbReference>
<dbReference type="Pfam" id="PF00664">
    <property type="entry name" value="ABC_membrane"/>
    <property type="match status" value="2"/>
</dbReference>
<dbReference type="InterPro" id="IPR011527">
    <property type="entry name" value="ABC1_TM_dom"/>
</dbReference>
<feature type="compositionally biased region" description="Basic residues" evidence="12">
    <location>
        <begin position="450"/>
        <end position="462"/>
    </location>
</feature>
<feature type="region of interest" description="Disordered" evidence="12">
    <location>
        <begin position="590"/>
        <end position="617"/>
    </location>
</feature>
<keyword evidence="8" id="KW-0067">ATP-binding</keyword>
<dbReference type="GO" id="GO:0005737">
    <property type="term" value="C:cytoplasm"/>
    <property type="evidence" value="ECO:0007669"/>
    <property type="project" value="UniProtKB-ARBA"/>
</dbReference>
<evidence type="ECO:0000259" key="14">
    <source>
        <dbReference type="PROSITE" id="PS50893"/>
    </source>
</evidence>
<dbReference type="InterPro" id="IPR017871">
    <property type="entry name" value="ABC_transporter-like_CS"/>
</dbReference>
<dbReference type="GO" id="GO:0005886">
    <property type="term" value="C:plasma membrane"/>
    <property type="evidence" value="ECO:0007669"/>
    <property type="project" value="UniProtKB-SubCell"/>
</dbReference>
<comment type="similarity">
    <text evidence="3">Belongs to the ABC transporter superfamily. ABCB family. Multidrug resistance exporter (TC 3.A.1.201) subfamily.</text>
</comment>
<evidence type="ECO:0000256" key="3">
    <source>
        <dbReference type="ARBA" id="ARBA00007577"/>
    </source>
</evidence>
<feature type="transmembrane region" description="Helical" evidence="13">
    <location>
        <begin position="189"/>
        <end position="208"/>
    </location>
</feature>
<keyword evidence="6" id="KW-0677">Repeat</keyword>
<dbReference type="Pfam" id="PF00005">
    <property type="entry name" value="ABC_tran"/>
    <property type="match status" value="2"/>
</dbReference>
<protein>
    <submittedName>
        <fullName evidence="16">Multidrug resistance protein</fullName>
    </submittedName>
</protein>
<feature type="domain" description="ABC transmembrane type-1" evidence="15">
    <location>
        <begin position="36"/>
        <end position="327"/>
    </location>
</feature>
<feature type="compositionally biased region" description="Polar residues" evidence="12">
    <location>
        <begin position="590"/>
        <end position="609"/>
    </location>
</feature>
<dbReference type="PANTHER" id="PTHR45136:SF2">
    <property type="entry name" value="ABC TRANSPORTER DOMAIN-CONTAINING PROTEIN"/>
    <property type="match status" value="1"/>
</dbReference>
<keyword evidence="17" id="KW-1185">Reference proteome</keyword>
<evidence type="ECO:0000313" key="16">
    <source>
        <dbReference type="EMBL" id="KAK1306460.1"/>
    </source>
</evidence>
<dbReference type="PANTHER" id="PTHR45136">
    <property type="entry name" value="ABC TRANSPORTER DOMAIN-CONTAINING PROTEIN"/>
    <property type="match status" value="1"/>
</dbReference>
<name>A0AAV9DZ90_ACOCL</name>
<feature type="transmembrane region" description="Helical" evidence="13">
    <location>
        <begin position="164"/>
        <end position="183"/>
    </location>
</feature>
<dbReference type="InterPro" id="IPR003439">
    <property type="entry name" value="ABC_transporter-like_ATP-bd"/>
</dbReference>
<dbReference type="PROSITE" id="PS00211">
    <property type="entry name" value="ABC_TRANSPORTER_1"/>
    <property type="match status" value="2"/>
</dbReference>
<dbReference type="SMART" id="SM00382">
    <property type="entry name" value="AAA"/>
    <property type="match status" value="2"/>
</dbReference>
<dbReference type="GO" id="GO:0005524">
    <property type="term" value="F:ATP binding"/>
    <property type="evidence" value="ECO:0007669"/>
    <property type="project" value="UniProtKB-KW"/>
</dbReference>
<evidence type="ECO:0000256" key="8">
    <source>
        <dbReference type="ARBA" id="ARBA00022840"/>
    </source>
</evidence>
<feature type="domain" description="ABC transporter" evidence="14">
    <location>
        <begin position="362"/>
        <end position="578"/>
    </location>
</feature>
<dbReference type="SUPFAM" id="SSF52540">
    <property type="entry name" value="P-loop containing nucleoside triphosphate hydrolases"/>
    <property type="match status" value="2"/>
</dbReference>
<evidence type="ECO:0000256" key="2">
    <source>
        <dbReference type="ARBA" id="ARBA00004236"/>
    </source>
</evidence>
<keyword evidence="4" id="KW-0813">Transport</keyword>
<evidence type="ECO:0000256" key="6">
    <source>
        <dbReference type="ARBA" id="ARBA00022737"/>
    </source>
</evidence>
<dbReference type="CDD" id="cd18577">
    <property type="entry name" value="ABC_6TM_Pgp_ABCB1_D1_like"/>
    <property type="match status" value="1"/>
</dbReference>
<reference evidence="16" key="2">
    <citation type="submission" date="2023-06" db="EMBL/GenBank/DDBJ databases">
        <authorList>
            <person name="Ma L."/>
            <person name="Liu K.-W."/>
            <person name="Li Z."/>
            <person name="Hsiao Y.-Y."/>
            <person name="Qi Y."/>
            <person name="Fu T."/>
            <person name="Tang G."/>
            <person name="Zhang D."/>
            <person name="Sun W.-H."/>
            <person name="Liu D.-K."/>
            <person name="Li Y."/>
            <person name="Chen G.-Z."/>
            <person name="Liu X.-D."/>
            <person name="Liao X.-Y."/>
            <person name="Jiang Y.-T."/>
            <person name="Yu X."/>
            <person name="Hao Y."/>
            <person name="Huang J."/>
            <person name="Zhao X.-W."/>
            <person name="Ke S."/>
            <person name="Chen Y.-Y."/>
            <person name="Wu W.-L."/>
            <person name="Hsu J.-L."/>
            <person name="Lin Y.-F."/>
            <person name="Huang M.-D."/>
            <person name="Li C.-Y."/>
            <person name="Huang L."/>
            <person name="Wang Z.-W."/>
            <person name="Zhao X."/>
            <person name="Zhong W.-Y."/>
            <person name="Peng D.-H."/>
            <person name="Ahmad S."/>
            <person name="Lan S."/>
            <person name="Zhang J.-S."/>
            <person name="Tsai W.-C."/>
            <person name="Van De Peer Y."/>
            <person name="Liu Z.-J."/>
        </authorList>
    </citation>
    <scope>NUCLEOTIDE SEQUENCE</scope>
    <source>
        <strain evidence="16">CP</strain>
        <tissue evidence="16">Leaves</tissue>
    </source>
</reference>
<dbReference type="AlphaFoldDB" id="A0AAV9DZ90"/>
<proteinExistence type="inferred from homology"/>
<reference evidence="16" key="1">
    <citation type="journal article" date="2023" name="Nat. Commun.">
        <title>Diploid and tetraploid genomes of Acorus and the evolution of monocots.</title>
        <authorList>
            <person name="Ma L."/>
            <person name="Liu K.W."/>
            <person name="Li Z."/>
            <person name="Hsiao Y.Y."/>
            <person name="Qi Y."/>
            <person name="Fu T."/>
            <person name="Tang G.D."/>
            <person name="Zhang D."/>
            <person name="Sun W.H."/>
            <person name="Liu D.K."/>
            <person name="Li Y."/>
            <person name="Chen G.Z."/>
            <person name="Liu X.D."/>
            <person name="Liao X.Y."/>
            <person name="Jiang Y.T."/>
            <person name="Yu X."/>
            <person name="Hao Y."/>
            <person name="Huang J."/>
            <person name="Zhao X.W."/>
            <person name="Ke S."/>
            <person name="Chen Y.Y."/>
            <person name="Wu W.L."/>
            <person name="Hsu J.L."/>
            <person name="Lin Y.F."/>
            <person name="Huang M.D."/>
            <person name="Li C.Y."/>
            <person name="Huang L."/>
            <person name="Wang Z.W."/>
            <person name="Zhao X."/>
            <person name="Zhong W.Y."/>
            <person name="Peng D.H."/>
            <person name="Ahmad S."/>
            <person name="Lan S."/>
            <person name="Zhang J.S."/>
            <person name="Tsai W.C."/>
            <person name="Van de Peer Y."/>
            <person name="Liu Z.J."/>
        </authorList>
    </citation>
    <scope>NUCLEOTIDE SEQUENCE</scope>
    <source>
        <strain evidence="16">CP</strain>
    </source>
</reference>
<feature type="domain" description="ABC transporter" evidence="14">
    <location>
        <begin position="962"/>
        <end position="1144"/>
    </location>
</feature>
<dbReference type="PROSITE" id="PS50929">
    <property type="entry name" value="ABC_TM1F"/>
    <property type="match status" value="2"/>
</dbReference>
<evidence type="ECO:0000256" key="5">
    <source>
        <dbReference type="ARBA" id="ARBA00022692"/>
    </source>
</evidence>
<organism evidence="16 17">
    <name type="scientific">Acorus calamus</name>
    <name type="common">Sweet flag</name>
    <dbReference type="NCBI Taxonomy" id="4465"/>
    <lineage>
        <taxon>Eukaryota</taxon>
        <taxon>Viridiplantae</taxon>
        <taxon>Streptophyta</taxon>
        <taxon>Embryophyta</taxon>
        <taxon>Tracheophyta</taxon>
        <taxon>Spermatophyta</taxon>
        <taxon>Magnoliopsida</taxon>
        <taxon>Liliopsida</taxon>
        <taxon>Acoraceae</taxon>
        <taxon>Acorus</taxon>
    </lineage>
</organism>
<dbReference type="InterPro" id="IPR036640">
    <property type="entry name" value="ABC1_TM_sf"/>
</dbReference>
<feature type="transmembrane region" description="Helical" evidence="13">
    <location>
        <begin position="300"/>
        <end position="319"/>
    </location>
</feature>
<gene>
    <name evidence="16" type="ORF">QJS10_CPA10g01705</name>
</gene>
<accession>A0AAV9DZ90</accession>
<evidence type="ECO:0000256" key="11">
    <source>
        <dbReference type="ARBA" id="ARBA00023180"/>
    </source>
</evidence>
<evidence type="ECO:0000256" key="1">
    <source>
        <dbReference type="ARBA" id="ARBA00004127"/>
    </source>
</evidence>
<feature type="region of interest" description="Disordered" evidence="12">
    <location>
        <begin position="446"/>
        <end position="467"/>
    </location>
</feature>
<comment type="subcellular location">
    <subcellularLocation>
        <location evidence="2">Cell membrane</location>
    </subcellularLocation>
    <subcellularLocation>
        <location evidence="1">Endomembrane system</location>
        <topology evidence="1">Multi-pass membrane protein</topology>
    </subcellularLocation>
</comment>
<dbReference type="GO" id="GO:0140359">
    <property type="term" value="F:ABC-type transporter activity"/>
    <property type="evidence" value="ECO:0007669"/>
    <property type="project" value="InterPro"/>
</dbReference>
<dbReference type="PROSITE" id="PS50893">
    <property type="entry name" value="ABC_TRANSPORTER_2"/>
    <property type="match status" value="2"/>
</dbReference>
<dbReference type="GO" id="GO:0012505">
    <property type="term" value="C:endomembrane system"/>
    <property type="evidence" value="ECO:0007669"/>
    <property type="project" value="UniProtKB-SubCell"/>
</dbReference>
<evidence type="ECO:0000256" key="7">
    <source>
        <dbReference type="ARBA" id="ARBA00022741"/>
    </source>
</evidence>
<feature type="transmembrane region" description="Helical" evidence="13">
    <location>
        <begin position="639"/>
        <end position="659"/>
    </location>
</feature>
<evidence type="ECO:0000256" key="4">
    <source>
        <dbReference type="ARBA" id="ARBA00022448"/>
    </source>
</evidence>
<comment type="caution">
    <text evidence="16">The sequence shown here is derived from an EMBL/GenBank/DDBJ whole genome shotgun (WGS) entry which is preliminary data.</text>
</comment>
<feature type="transmembrane region" description="Helical" evidence="13">
    <location>
        <begin position="87"/>
        <end position="106"/>
    </location>
</feature>
<dbReference type="FunFam" id="3.40.50.300:FF:000604">
    <property type="entry name" value="ABC transporter B family member 28"/>
    <property type="match status" value="1"/>
</dbReference>
<sequence length="1144" mass="124126">MEVMMESKKKPTSPSTLTSLGLIFMHADSTDMWLMAFGFIGAVIDGLGIPLMLIVTSKIMNNLGGAATSNNNTSLFTQNLNKNAINLLYLACASWVSSFLEGYCWTRTGERQASRMRARYLKAVIRQDISYFDMRVASTNEVIDGVSTDSLAIQDVLTEKVPHFVMNASTFFGAHAVAFFLSWRLALVALPFLVVLIIPGLMYGRILMGLARRIREEYGKAGAVAERAVSSIRTVYAFVGEGGTMREFSRALEGSVKLGLKQGLVKGVAIGSNGVTFAIWSFMCWYGSRLVMYHGGDGGTVFAVGASIIGGGLALGAGLSNVKYFSEAAAAAERVMEVIERVPNIDSDDMGGEVLGAVSGEVEFRSVGFAYPSRPDALVFEDFNFTVPAGRTVALVGGSGSGKSTAIALLERFYDPLKGVILLDGVDIKRLQLKWLRSQIGLRRCDHGRSSSRRQSRQHPRLRVPAPGSLRHRVGEFGVKMSGGQKQRIAIARAVVKRPKLLLLDEATSALDAESERVVQDALDAASVGRTTIIVAHRLSTVRGADAIAVLQSGRVAECGTHDELVRGDRDGVYAALVRLHRVDEVPSLATTAASHDSSENSSFRSSAGNDECEASPEELTVPKFRRLLMMNRPEWREGVIGCACAVVFGAIQPLYAYALGGMIAVYFMEDHEEMKRKTRTYCLVFVGLALLSMGVNVGQHYSFAAMGERLTRRVRERMLSNILMFEVGWFDQDDNSTGAVCSRLAKDANVVRSLVGDRMALVVQTLSAVVIACAMGLALAWRLAVVMVAVQPLIILCFYSRRVLLKAMSAKAMKSQSESSKIAAEAVSNLRTVTAFSAQDRILRLFEEAQQAPKRESARQSWFAGLGLGTTQSLMSCSWALDFWYGGHLVSQGYITAKALFQTFMILVSTGRVIADAGSMTSDLAKGADAVTSVFAVLDRVTRVDPDDPDGLRVDRLDGRVEFRDVHFAYPARPDVTILRGLNLSAEAGKSTALVGRSGSGKSTVIALIERFYDPVKGVVRIDGQDVRSYHLRTLRRRIALVGQEPALFAGTVRENIVYGCGEEASEAEVVEAARAANAHEFVVCLRDGYETRCGERGVQLSGGQKQRIAIARAILKDPANTAFGRSDECARWTVREACAGGA</sequence>
<feature type="transmembrane region" description="Helical" evidence="13">
    <location>
        <begin position="679"/>
        <end position="698"/>
    </location>
</feature>
<dbReference type="EMBL" id="JAUJYO010000010">
    <property type="protein sequence ID" value="KAK1306460.1"/>
    <property type="molecule type" value="Genomic_DNA"/>
</dbReference>
<dbReference type="InterPro" id="IPR003593">
    <property type="entry name" value="AAA+_ATPase"/>
</dbReference>
<feature type="transmembrane region" description="Helical" evidence="13">
    <location>
        <begin position="760"/>
        <end position="779"/>
    </location>
</feature>
<dbReference type="Gene3D" id="1.20.1560.10">
    <property type="entry name" value="ABC transporter type 1, transmembrane domain"/>
    <property type="match status" value="2"/>
</dbReference>
<dbReference type="CDD" id="cd18578">
    <property type="entry name" value="ABC_6TM_Pgp_ABCB1_D2_like"/>
    <property type="match status" value="1"/>
</dbReference>
<dbReference type="Gene3D" id="3.40.50.300">
    <property type="entry name" value="P-loop containing nucleotide triphosphate hydrolases"/>
    <property type="match status" value="3"/>
</dbReference>
<feature type="transmembrane region" description="Helical" evidence="13">
    <location>
        <begin position="785"/>
        <end position="805"/>
    </location>
</feature>
<dbReference type="FunFam" id="1.20.1560.10:FF:000029">
    <property type="entry name" value="ABC transporter B family member 1"/>
    <property type="match status" value="1"/>
</dbReference>
<evidence type="ECO:0000313" key="17">
    <source>
        <dbReference type="Proteomes" id="UP001180020"/>
    </source>
</evidence>